<proteinExistence type="inferred from homology"/>
<keyword evidence="3" id="KW-0732">Signal</keyword>
<dbReference type="CDD" id="cd08977">
    <property type="entry name" value="SusD"/>
    <property type="match status" value="1"/>
</dbReference>
<protein>
    <submittedName>
        <fullName evidence="8">RagB/SusD family nutrient uptake outer membrane protein</fullName>
    </submittedName>
</protein>
<name>A0A4Q9FNM1_9FLAO</name>
<dbReference type="SUPFAM" id="SSF48452">
    <property type="entry name" value="TPR-like"/>
    <property type="match status" value="1"/>
</dbReference>
<evidence type="ECO:0000256" key="1">
    <source>
        <dbReference type="ARBA" id="ARBA00004442"/>
    </source>
</evidence>
<dbReference type="Gene3D" id="1.25.40.390">
    <property type="match status" value="1"/>
</dbReference>
<comment type="subcellular location">
    <subcellularLocation>
        <location evidence="1">Cell outer membrane</location>
    </subcellularLocation>
</comment>
<dbReference type="AlphaFoldDB" id="A0A4Q9FNM1"/>
<dbReference type="GO" id="GO:0009279">
    <property type="term" value="C:cell outer membrane"/>
    <property type="evidence" value="ECO:0007669"/>
    <property type="project" value="UniProtKB-SubCell"/>
</dbReference>
<evidence type="ECO:0000256" key="5">
    <source>
        <dbReference type="ARBA" id="ARBA00023237"/>
    </source>
</evidence>
<keyword evidence="9" id="KW-1185">Reference proteome</keyword>
<comment type="caution">
    <text evidence="8">The sequence shown here is derived from an EMBL/GenBank/DDBJ whole genome shotgun (WGS) entry which is preliminary data.</text>
</comment>
<gene>
    <name evidence="8" type="ORF">EYD46_06450</name>
</gene>
<dbReference type="InterPro" id="IPR033985">
    <property type="entry name" value="SusD-like_N"/>
</dbReference>
<dbReference type="EMBL" id="SIRS01000003">
    <property type="protein sequence ID" value="TBN16285.1"/>
    <property type="molecule type" value="Genomic_DNA"/>
</dbReference>
<evidence type="ECO:0000313" key="9">
    <source>
        <dbReference type="Proteomes" id="UP000292372"/>
    </source>
</evidence>
<dbReference type="Pfam" id="PF07980">
    <property type="entry name" value="SusD_RagB"/>
    <property type="match status" value="1"/>
</dbReference>
<dbReference type="InterPro" id="IPR011990">
    <property type="entry name" value="TPR-like_helical_dom_sf"/>
</dbReference>
<sequence length="465" mass="52238">MKTIIKFIFIFLVTIGLTNCSDDIIEKEPLDEVSPENLLQTEGGFRTALDGVYGIMQEDFLGYNFCIYSIPEAINDDIIAGDPNGFTFENTHADIYPLAYDATTFQIEGFWRESYKAINNVNAIIKAARTSSLANKDAFLAEALGIRAMLYYNLYRFFAPAYNTDANASAIPYKFETEALLDTKPRNTNQEVINFVLSDLLEATSLAENDVNSYRMSKTAIEALTARVYHETNDFSNAITYAERALTDARYMLDTDATALQNQWQLDDSNEIIFRIRFEESDASFNAALLSIPLFFSFPYFVSDDLINLYDQTNDTRFATYFEPEPFGSGAFYPVKHAGTRTADPDAFNPGAIDIKLIRVPELHLILAEAYDKTGNGGMALNHLNILRNARGLGDYVGGDLSNEILDERRRELAFEGFRFTDLKRLGLGFTRPDGTSLAPNADRFALPIPQLEIDRSGLMQNDGY</sequence>
<feature type="domain" description="RagB/SusD" evidence="6">
    <location>
        <begin position="336"/>
        <end position="426"/>
    </location>
</feature>
<accession>A0A4Q9FNM1</accession>
<keyword evidence="5" id="KW-0998">Cell outer membrane</keyword>
<keyword evidence="4" id="KW-0472">Membrane</keyword>
<evidence type="ECO:0000256" key="3">
    <source>
        <dbReference type="ARBA" id="ARBA00022729"/>
    </source>
</evidence>
<evidence type="ECO:0000313" key="8">
    <source>
        <dbReference type="EMBL" id="TBN16285.1"/>
    </source>
</evidence>
<evidence type="ECO:0000259" key="6">
    <source>
        <dbReference type="Pfam" id="PF07980"/>
    </source>
</evidence>
<dbReference type="RefSeq" id="WP_130936267.1">
    <property type="nucleotide sequence ID" value="NZ_BMEE01000002.1"/>
</dbReference>
<feature type="domain" description="SusD-like N-terminal" evidence="7">
    <location>
        <begin position="39"/>
        <end position="229"/>
    </location>
</feature>
<dbReference type="Pfam" id="PF14322">
    <property type="entry name" value="SusD-like_3"/>
    <property type="match status" value="1"/>
</dbReference>
<evidence type="ECO:0000259" key="7">
    <source>
        <dbReference type="Pfam" id="PF14322"/>
    </source>
</evidence>
<evidence type="ECO:0000256" key="4">
    <source>
        <dbReference type="ARBA" id="ARBA00023136"/>
    </source>
</evidence>
<reference evidence="8 9" key="1">
    <citation type="journal article" date="2015" name="Int. J. Syst. Evol. Microbiol.">
        <title>Hyunsoonleella pacifica sp. nov., isolated from seawater of South Pacific Gyre.</title>
        <authorList>
            <person name="Gao X."/>
            <person name="Zhang Z."/>
            <person name="Dai X."/>
            <person name="Zhang X.H."/>
        </authorList>
    </citation>
    <scope>NUCLEOTIDE SEQUENCE [LARGE SCALE GENOMIC DNA]</scope>
    <source>
        <strain evidence="8 9">SW033</strain>
    </source>
</reference>
<organism evidence="8 9">
    <name type="scientific">Hyunsoonleella pacifica</name>
    <dbReference type="NCBI Taxonomy" id="1080224"/>
    <lineage>
        <taxon>Bacteria</taxon>
        <taxon>Pseudomonadati</taxon>
        <taxon>Bacteroidota</taxon>
        <taxon>Flavobacteriia</taxon>
        <taxon>Flavobacteriales</taxon>
        <taxon>Flavobacteriaceae</taxon>
    </lineage>
</organism>
<dbReference type="InterPro" id="IPR012944">
    <property type="entry name" value="SusD_RagB_dom"/>
</dbReference>
<comment type="similarity">
    <text evidence="2">Belongs to the SusD family.</text>
</comment>
<dbReference type="Proteomes" id="UP000292372">
    <property type="component" value="Unassembled WGS sequence"/>
</dbReference>
<dbReference type="OrthoDB" id="630434at2"/>
<evidence type="ECO:0000256" key="2">
    <source>
        <dbReference type="ARBA" id="ARBA00006275"/>
    </source>
</evidence>